<evidence type="ECO:0000256" key="5">
    <source>
        <dbReference type="ARBA" id="ARBA00022827"/>
    </source>
</evidence>
<dbReference type="KEGG" id="adp:NCTC12871_00663"/>
<dbReference type="GO" id="GO:0046168">
    <property type="term" value="P:glycerol-3-phosphate catabolic process"/>
    <property type="evidence" value="ECO:0007669"/>
    <property type="project" value="TreeGrafter"/>
</dbReference>
<keyword evidence="5" id="KW-0274">FAD</keyword>
<evidence type="ECO:0000256" key="1">
    <source>
        <dbReference type="ARBA" id="ARBA00001974"/>
    </source>
</evidence>
<dbReference type="SUPFAM" id="SSF51905">
    <property type="entry name" value="FAD/NAD(P)-binding domain"/>
    <property type="match status" value="1"/>
</dbReference>
<dbReference type="EMBL" id="LR134510">
    <property type="protein sequence ID" value="VEJ09218.1"/>
    <property type="molecule type" value="Genomic_DNA"/>
</dbReference>
<dbReference type="InterPro" id="IPR038299">
    <property type="entry name" value="DAO_C_sf"/>
</dbReference>
<dbReference type="InterPro" id="IPR006076">
    <property type="entry name" value="FAD-dep_OxRdtase"/>
</dbReference>
<evidence type="ECO:0000256" key="6">
    <source>
        <dbReference type="ARBA" id="ARBA00023002"/>
    </source>
</evidence>
<feature type="domain" description="Alpha-glycerophosphate oxidase C-terminal" evidence="8">
    <location>
        <begin position="366"/>
        <end position="500"/>
    </location>
</feature>
<evidence type="ECO:0000256" key="4">
    <source>
        <dbReference type="ARBA" id="ARBA00022798"/>
    </source>
</evidence>
<evidence type="ECO:0000256" key="2">
    <source>
        <dbReference type="ARBA" id="ARBA00007330"/>
    </source>
</evidence>
<evidence type="ECO:0000313" key="10">
    <source>
        <dbReference type="Proteomes" id="UP000279799"/>
    </source>
</evidence>
<comment type="cofactor">
    <cofactor evidence="1">
        <name>FAD</name>
        <dbReference type="ChEBI" id="CHEBI:57692"/>
    </cofactor>
</comment>
<dbReference type="OrthoDB" id="9801699at2"/>
<dbReference type="PANTHER" id="PTHR11985">
    <property type="entry name" value="GLYCEROL-3-PHOSPHATE DEHYDROGENASE"/>
    <property type="match status" value="1"/>
</dbReference>
<dbReference type="Gene3D" id="1.10.8.870">
    <property type="entry name" value="Alpha-glycerophosphate oxidase, cap domain"/>
    <property type="match status" value="1"/>
</dbReference>
<dbReference type="InterPro" id="IPR031656">
    <property type="entry name" value="DAO_C"/>
</dbReference>
<accession>A0A448TTV7</accession>
<comment type="similarity">
    <text evidence="2">Belongs to the FAD-dependent glycerol-3-phosphate dehydrogenase family.</text>
</comment>
<feature type="domain" description="FAD dependent oxidoreductase" evidence="7">
    <location>
        <begin position="17"/>
        <end position="349"/>
    </location>
</feature>
<keyword evidence="6 9" id="KW-0560">Oxidoreductase</keyword>
<evidence type="ECO:0000313" key="9">
    <source>
        <dbReference type="EMBL" id="VEJ09218.1"/>
    </source>
</evidence>
<dbReference type="InterPro" id="IPR000447">
    <property type="entry name" value="G3P_DH_FAD-dep"/>
</dbReference>
<dbReference type="InterPro" id="IPR036188">
    <property type="entry name" value="FAD/NAD-bd_sf"/>
</dbReference>
<sequence>MKRADQLQQAKTDKVWDVVIIGGGASGLGIAVDAANRGYSTLLLERVDFSKGTSSRSTKLVHGGVRYLAQGDVKLVREALRERGRLAKNAPHLFKSESFIIPGEKWWTAYYYTLGLSIYDALAGKLSIGRTKYLNQRQANEELCGVKPEKLNNAVCYYDGQFDDSRLAINLAQTAIEQGATVVNYCGVIGLDKNAQGKVCGVKVKDMIDGEEFDVKAKCVINATGVFTNEINKMDNPSAGDTIVPSQGIHLVIDRKFLPGASALMVPKTSDGRVLFAVPWHDKLVVGTTDTLVKEAEYEPKPLEQEVDFILKTAKDYLVEAPTREDVRCVYVGLRPLAAPKDSSQSTKEVSRSHKVEVNASGLVDIIGGKWTTYRQMAEDTIDAAINAGLLPQKTCHTENLHIHGYAPADWSTYLGFYGSDRQYIEAIAKENPEYAEKIHPDYPFFMAEVIWAVREEMALSVEDVLARRARLLFLDARAASDSAEKVAQVMAKELGKDEAWIADQTQQFQDLAKQYYF</sequence>
<evidence type="ECO:0000256" key="3">
    <source>
        <dbReference type="ARBA" id="ARBA00022630"/>
    </source>
</evidence>
<reference evidence="9 10" key="1">
    <citation type="submission" date="2018-12" db="EMBL/GenBank/DDBJ databases">
        <authorList>
            <consortium name="Pathogen Informatics"/>
        </authorList>
    </citation>
    <scope>NUCLEOTIDE SEQUENCE [LARGE SCALE GENOMIC DNA]</scope>
    <source>
        <strain evidence="9 10">NCTC12871</strain>
    </source>
</reference>
<dbReference type="GO" id="GO:0004368">
    <property type="term" value="F:glycerol-3-phosphate dehydrogenase (quinone) activity"/>
    <property type="evidence" value="ECO:0007669"/>
    <property type="project" value="UniProtKB-EC"/>
</dbReference>
<dbReference type="Pfam" id="PF01266">
    <property type="entry name" value="DAO"/>
    <property type="match status" value="1"/>
</dbReference>
<dbReference type="PANTHER" id="PTHR11985:SF35">
    <property type="entry name" value="ANAEROBIC GLYCEROL-3-PHOSPHATE DEHYDROGENASE SUBUNIT A"/>
    <property type="match status" value="1"/>
</dbReference>
<protein>
    <submittedName>
        <fullName evidence="9">sn-glycerol-3-phosphate dehydrogenase subunit A</fullName>
        <ecNumber evidence="9">1.1.5.3</ecNumber>
    </submittedName>
</protein>
<organism evidence="9 10">
    <name type="scientific">Actinobacillus delphinicola</name>
    <dbReference type="NCBI Taxonomy" id="51161"/>
    <lineage>
        <taxon>Bacteria</taxon>
        <taxon>Pseudomonadati</taxon>
        <taxon>Pseudomonadota</taxon>
        <taxon>Gammaproteobacteria</taxon>
        <taxon>Pasteurellales</taxon>
        <taxon>Pasteurellaceae</taxon>
        <taxon>Actinobacillus</taxon>
    </lineage>
</organism>
<name>A0A448TTV7_9PAST</name>
<dbReference type="PROSITE" id="PS00978">
    <property type="entry name" value="FAD_G3PDH_2"/>
    <property type="match status" value="1"/>
</dbReference>
<dbReference type="GO" id="GO:0006071">
    <property type="term" value="P:glycerol metabolic process"/>
    <property type="evidence" value="ECO:0007669"/>
    <property type="project" value="UniProtKB-KW"/>
</dbReference>
<gene>
    <name evidence="9" type="primary">glpA</name>
    <name evidence="9" type="ORF">NCTC12871_00663</name>
</gene>
<keyword evidence="10" id="KW-1185">Reference proteome</keyword>
<dbReference type="Gene3D" id="3.50.50.60">
    <property type="entry name" value="FAD/NAD(P)-binding domain"/>
    <property type="match status" value="1"/>
</dbReference>
<dbReference type="Proteomes" id="UP000279799">
    <property type="component" value="Chromosome"/>
</dbReference>
<dbReference type="PRINTS" id="PR01001">
    <property type="entry name" value="FADG3PDH"/>
</dbReference>
<dbReference type="AlphaFoldDB" id="A0A448TTV7"/>
<dbReference type="Gene3D" id="3.30.9.10">
    <property type="entry name" value="D-Amino Acid Oxidase, subunit A, domain 2"/>
    <property type="match status" value="1"/>
</dbReference>
<keyword evidence="4" id="KW-0319">Glycerol metabolism</keyword>
<evidence type="ECO:0000259" key="7">
    <source>
        <dbReference type="Pfam" id="PF01266"/>
    </source>
</evidence>
<keyword evidence="3" id="KW-0285">Flavoprotein</keyword>
<dbReference type="Pfam" id="PF16901">
    <property type="entry name" value="DAO_C"/>
    <property type="match status" value="1"/>
</dbReference>
<evidence type="ECO:0000259" key="8">
    <source>
        <dbReference type="Pfam" id="PF16901"/>
    </source>
</evidence>
<dbReference type="RefSeq" id="WP_126598961.1">
    <property type="nucleotide sequence ID" value="NZ_LR134510.1"/>
</dbReference>
<proteinExistence type="inferred from homology"/>
<dbReference type="EC" id="1.1.5.3" evidence="9"/>